<gene>
    <name evidence="12" type="ORF">ACFPZN_26190</name>
</gene>
<keyword evidence="7" id="KW-0808">Transferase</keyword>
<dbReference type="GO" id="GO:0008168">
    <property type="term" value="F:methyltransferase activity"/>
    <property type="evidence" value="ECO:0007669"/>
    <property type="project" value="UniProtKB-KW"/>
</dbReference>
<dbReference type="Pfam" id="PF01135">
    <property type="entry name" value="PCMT"/>
    <property type="match status" value="1"/>
</dbReference>
<keyword evidence="13" id="KW-1185">Reference proteome</keyword>
<dbReference type="Gene3D" id="3.40.50.150">
    <property type="entry name" value="Vaccinia Virus protein VP39"/>
    <property type="match status" value="1"/>
</dbReference>
<evidence type="ECO:0000256" key="7">
    <source>
        <dbReference type="ARBA" id="ARBA00022679"/>
    </source>
</evidence>
<evidence type="ECO:0000256" key="5">
    <source>
        <dbReference type="ARBA" id="ARBA00022490"/>
    </source>
</evidence>
<accession>A0ABW1A2B7</accession>
<evidence type="ECO:0000256" key="9">
    <source>
        <dbReference type="ARBA" id="ARBA00030757"/>
    </source>
</evidence>
<proteinExistence type="inferred from homology"/>
<dbReference type="PANTHER" id="PTHR11579:SF0">
    <property type="entry name" value="PROTEIN-L-ISOASPARTATE(D-ASPARTATE) O-METHYLTRANSFERASE"/>
    <property type="match status" value="1"/>
</dbReference>
<comment type="similarity">
    <text evidence="2">Belongs to the methyltransferase superfamily. L-isoaspartyl/D-aspartyl protein methyltransferase family.</text>
</comment>
<dbReference type="Proteomes" id="UP001596074">
    <property type="component" value="Unassembled WGS sequence"/>
</dbReference>
<dbReference type="InterPro" id="IPR000682">
    <property type="entry name" value="PCMT"/>
</dbReference>
<organism evidence="12 13">
    <name type="scientific">Actinomadura rugatobispora</name>
    <dbReference type="NCBI Taxonomy" id="1994"/>
    <lineage>
        <taxon>Bacteria</taxon>
        <taxon>Bacillati</taxon>
        <taxon>Actinomycetota</taxon>
        <taxon>Actinomycetes</taxon>
        <taxon>Streptosporangiales</taxon>
        <taxon>Thermomonosporaceae</taxon>
        <taxon>Actinomadura</taxon>
    </lineage>
</organism>
<keyword evidence="8" id="KW-0949">S-adenosyl-L-methionine</keyword>
<dbReference type="GO" id="GO:0032259">
    <property type="term" value="P:methylation"/>
    <property type="evidence" value="ECO:0007669"/>
    <property type="project" value="UniProtKB-KW"/>
</dbReference>
<dbReference type="PANTHER" id="PTHR11579">
    <property type="entry name" value="PROTEIN-L-ISOASPARTATE O-METHYLTRANSFERASE"/>
    <property type="match status" value="1"/>
</dbReference>
<dbReference type="InterPro" id="IPR029063">
    <property type="entry name" value="SAM-dependent_MTases_sf"/>
</dbReference>
<dbReference type="EMBL" id="JBHSON010000039">
    <property type="protein sequence ID" value="MFC5749122.1"/>
    <property type="molecule type" value="Genomic_DNA"/>
</dbReference>
<protein>
    <recommendedName>
        <fullName evidence="4">Protein-L-isoaspartate O-methyltransferase</fullName>
        <ecNumber evidence="3">2.1.1.77</ecNumber>
    </recommendedName>
    <alternativeName>
        <fullName evidence="11">L-isoaspartyl protein carboxyl methyltransferase</fullName>
    </alternativeName>
    <alternativeName>
        <fullName evidence="9">Protein L-isoaspartyl methyltransferase</fullName>
    </alternativeName>
    <alternativeName>
        <fullName evidence="10">Protein-beta-aspartate methyltransferase</fullName>
    </alternativeName>
</protein>
<evidence type="ECO:0000256" key="6">
    <source>
        <dbReference type="ARBA" id="ARBA00022603"/>
    </source>
</evidence>
<evidence type="ECO:0000256" key="10">
    <source>
        <dbReference type="ARBA" id="ARBA00031323"/>
    </source>
</evidence>
<evidence type="ECO:0000256" key="2">
    <source>
        <dbReference type="ARBA" id="ARBA00005369"/>
    </source>
</evidence>
<dbReference type="SUPFAM" id="SSF53335">
    <property type="entry name" value="S-adenosyl-L-methionine-dependent methyltransferases"/>
    <property type="match status" value="1"/>
</dbReference>
<evidence type="ECO:0000313" key="13">
    <source>
        <dbReference type="Proteomes" id="UP001596074"/>
    </source>
</evidence>
<evidence type="ECO:0000256" key="3">
    <source>
        <dbReference type="ARBA" id="ARBA00011890"/>
    </source>
</evidence>
<evidence type="ECO:0000256" key="11">
    <source>
        <dbReference type="ARBA" id="ARBA00031350"/>
    </source>
</evidence>
<keyword evidence="5" id="KW-0963">Cytoplasm</keyword>
<sequence length="373" mass="40586">MAGASERMMELAAELDAAGDLPAEWGEAFRAVPRHLFIPPTVWIEDGDRLVPLHREDDPEAWLDLCYANDSVITQVDDGEPVGPGLVGAEITSSSSRPDVVALMLATLEVEPGMDVLEIGTGTGWNAALMAERLGAAHVTTVEVDPQVAERAHRALRSADCKVAAIVGDGALGYEPGAPYDRVIATVGVQRVPHAWVEQTRPGGRILVPWLTDFHNGALLALTAHGDGTATGRVVGNVAFMPLRVQRGRRASLVRDVRDVGRARRTATDLHPYDVIGEYDASLAVGLKVRRCKLVVESHEVGYTVWLIDPWSGSWASLRHVPGAECFEVRQLGFRSLWDEVEAAHRWWTGLGRPEAGRWGLTVRADGQEVWLS</sequence>
<dbReference type="RefSeq" id="WP_378284838.1">
    <property type="nucleotide sequence ID" value="NZ_JBHSON010000039.1"/>
</dbReference>
<reference evidence="13" key="1">
    <citation type="journal article" date="2019" name="Int. J. Syst. Evol. Microbiol.">
        <title>The Global Catalogue of Microorganisms (GCM) 10K type strain sequencing project: providing services to taxonomists for standard genome sequencing and annotation.</title>
        <authorList>
            <consortium name="The Broad Institute Genomics Platform"/>
            <consortium name="The Broad Institute Genome Sequencing Center for Infectious Disease"/>
            <person name="Wu L."/>
            <person name="Ma J."/>
        </authorList>
    </citation>
    <scope>NUCLEOTIDE SEQUENCE [LARGE SCALE GENOMIC DNA]</scope>
    <source>
        <strain evidence="13">KCTC 42087</strain>
    </source>
</reference>
<evidence type="ECO:0000256" key="8">
    <source>
        <dbReference type="ARBA" id="ARBA00022691"/>
    </source>
</evidence>
<comment type="caution">
    <text evidence="12">The sequence shown here is derived from an EMBL/GenBank/DDBJ whole genome shotgun (WGS) entry which is preliminary data.</text>
</comment>
<evidence type="ECO:0000256" key="1">
    <source>
        <dbReference type="ARBA" id="ARBA00004496"/>
    </source>
</evidence>
<name>A0ABW1A2B7_9ACTN</name>
<comment type="subcellular location">
    <subcellularLocation>
        <location evidence="1">Cytoplasm</location>
    </subcellularLocation>
</comment>
<keyword evidence="6 12" id="KW-0489">Methyltransferase</keyword>
<evidence type="ECO:0000313" key="12">
    <source>
        <dbReference type="EMBL" id="MFC5749122.1"/>
    </source>
</evidence>
<dbReference type="CDD" id="cd02440">
    <property type="entry name" value="AdoMet_MTases"/>
    <property type="match status" value="1"/>
</dbReference>
<evidence type="ECO:0000256" key="4">
    <source>
        <dbReference type="ARBA" id="ARBA00013346"/>
    </source>
</evidence>
<dbReference type="EC" id="2.1.1.77" evidence="3"/>